<sequence>MDPQIGLTINTDASPLLTLVDRKDFCGAARHTGHSSAKEHIAEMQGMWHVLHSINGYPPAHSPDLNHIEHKWAEAKSYRRNPENPSTKTSLTKTGIKIESSGYMSDSDQHEMLTSRHNKPCSSSIQRFTLLRQTCRKN</sequence>
<reference evidence="2 3" key="1">
    <citation type="submission" date="2023-06" db="EMBL/GenBank/DDBJ databases">
        <title>Parasedimentitalea psychrophila sp. nov., a psychrophilic bacterium isolated from deep-sea sediment.</title>
        <authorList>
            <person name="Li A."/>
        </authorList>
    </citation>
    <scope>NUCLEOTIDE SEQUENCE [LARGE SCALE GENOMIC DNA]</scope>
    <source>
        <strain evidence="2 3">QS115</strain>
    </source>
</reference>
<name>A0A9Y2KZC6_9RHOB</name>
<keyword evidence="3" id="KW-1185">Reference proteome</keyword>
<dbReference type="EMBL" id="CP127247">
    <property type="protein sequence ID" value="WIY24532.1"/>
    <property type="molecule type" value="Genomic_DNA"/>
</dbReference>
<feature type="compositionally biased region" description="Polar residues" evidence="1">
    <location>
        <begin position="83"/>
        <end position="93"/>
    </location>
</feature>
<protein>
    <recommendedName>
        <fullName evidence="4">Tc1-like transposase DDE domain-containing protein</fullName>
    </recommendedName>
</protein>
<evidence type="ECO:0000313" key="2">
    <source>
        <dbReference type="EMBL" id="WIY24532.1"/>
    </source>
</evidence>
<dbReference type="Proteomes" id="UP001238334">
    <property type="component" value="Chromosome"/>
</dbReference>
<proteinExistence type="predicted"/>
<evidence type="ECO:0000313" key="3">
    <source>
        <dbReference type="Proteomes" id="UP001238334"/>
    </source>
</evidence>
<evidence type="ECO:0008006" key="4">
    <source>
        <dbReference type="Google" id="ProtNLM"/>
    </source>
</evidence>
<feature type="region of interest" description="Disordered" evidence="1">
    <location>
        <begin position="77"/>
        <end position="108"/>
    </location>
</feature>
<evidence type="ECO:0000256" key="1">
    <source>
        <dbReference type="SAM" id="MobiDB-lite"/>
    </source>
</evidence>
<dbReference type="KEGG" id="ppso:QPJ95_18615"/>
<accession>A0A9Y2KZC6</accession>
<dbReference type="AlphaFoldDB" id="A0A9Y2KZC6"/>
<gene>
    <name evidence="2" type="ORF">QPJ95_18615</name>
</gene>
<dbReference type="RefSeq" id="WP_270920777.1">
    <property type="nucleotide sequence ID" value="NZ_CP127247.1"/>
</dbReference>
<organism evidence="2 3">
    <name type="scientific">Parasedimentitalea psychrophila</name>
    <dbReference type="NCBI Taxonomy" id="2997337"/>
    <lineage>
        <taxon>Bacteria</taxon>
        <taxon>Pseudomonadati</taxon>
        <taxon>Pseudomonadota</taxon>
        <taxon>Alphaproteobacteria</taxon>
        <taxon>Rhodobacterales</taxon>
        <taxon>Paracoccaceae</taxon>
        <taxon>Parasedimentitalea</taxon>
    </lineage>
</organism>